<accession>A0A178M5X7</accession>
<dbReference type="STRING" id="1707952.A6A03_18325"/>
<dbReference type="EMBL" id="LWQS01000079">
    <property type="protein sequence ID" value="OAN43607.1"/>
    <property type="molecule type" value="Genomic_DNA"/>
</dbReference>
<reference evidence="2 3" key="1">
    <citation type="submission" date="2016-04" db="EMBL/GenBank/DDBJ databases">
        <title>Chloroflexus islandicus sp. nov., a thermophilic filamentous anoxygenic phototrophic bacterium from geyser Strokkur (Iceland).</title>
        <authorList>
            <person name="Gaisin V.A."/>
            <person name="Kalashnikov A.M."/>
            <person name="Sukhacheva M.V."/>
            <person name="Grouzdev D.S."/>
            <person name="Ivanov T.M."/>
            <person name="Kuznetsov B."/>
            <person name="Gorlenko V.M."/>
        </authorList>
    </citation>
    <scope>NUCLEOTIDE SEQUENCE [LARGE SCALE GENOMIC DNA]</scope>
    <source>
        <strain evidence="3">isl-2</strain>
    </source>
</reference>
<evidence type="ECO:0000313" key="2">
    <source>
        <dbReference type="EMBL" id="OAN43607.1"/>
    </source>
</evidence>
<keyword evidence="3" id="KW-1185">Reference proteome</keyword>
<proteinExistence type="predicted"/>
<feature type="transmembrane region" description="Helical" evidence="1">
    <location>
        <begin position="6"/>
        <end position="26"/>
    </location>
</feature>
<dbReference type="AlphaFoldDB" id="A0A178M5X7"/>
<name>A0A178M5X7_9CHLR</name>
<keyword evidence="1" id="KW-1133">Transmembrane helix</keyword>
<keyword evidence="1" id="KW-0812">Transmembrane</keyword>
<protein>
    <submittedName>
        <fullName evidence="2">Uncharacterized protein</fullName>
    </submittedName>
</protein>
<comment type="caution">
    <text evidence="2">The sequence shown here is derived from an EMBL/GenBank/DDBJ whole genome shotgun (WGS) entry which is preliminary data.</text>
</comment>
<keyword evidence="1" id="KW-0472">Membrane</keyword>
<evidence type="ECO:0000313" key="3">
    <source>
        <dbReference type="Proteomes" id="UP000078287"/>
    </source>
</evidence>
<organism evidence="2 3">
    <name type="scientific">Chloroflexus islandicus</name>
    <dbReference type="NCBI Taxonomy" id="1707952"/>
    <lineage>
        <taxon>Bacteria</taxon>
        <taxon>Bacillati</taxon>
        <taxon>Chloroflexota</taxon>
        <taxon>Chloroflexia</taxon>
        <taxon>Chloroflexales</taxon>
        <taxon>Chloroflexineae</taxon>
        <taxon>Chloroflexaceae</taxon>
        <taxon>Chloroflexus</taxon>
    </lineage>
</organism>
<sequence>MDSNELLWTLGGLALAVVIGIGMMQWSQRRDRKRHQEIRQAVMHMGLAPRDQGTAPDLSPFALSRLGDRGAVSWPGVSFAVDGGHATICEYTAVRQVEQRDQDDYRSEDRFYRQTVLLFEAEYLRAPAFYLRPAGIGDKIKQLFHQTGIDFPHHPDFAQAYLLRGNDESQIRQFFTDQKLNVLARHRGWYVEGNGQRLICYRLGELAAGAKAPQFVQEALAIARGLSQL</sequence>
<dbReference type="OrthoDB" id="285745at2"/>
<dbReference type="RefSeq" id="WP_066790116.1">
    <property type="nucleotide sequence ID" value="NZ_LWQS01000079.1"/>
</dbReference>
<gene>
    <name evidence="2" type="ORF">A6A03_18325</name>
</gene>
<dbReference type="Proteomes" id="UP000078287">
    <property type="component" value="Unassembled WGS sequence"/>
</dbReference>
<evidence type="ECO:0000256" key="1">
    <source>
        <dbReference type="SAM" id="Phobius"/>
    </source>
</evidence>